<accession>A0ABM0JMW0</accession>
<feature type="repeat" description="ANK" evidence="3">
    <location>
        <begin position="284"/>
        <end position="316"/>
    </location>
</feature>
<evidence type="ECO:0000256" key="1">
    <source>
        <dbReference type="ARBA" id="ARBA00022737"/>
    </source>
</evidence>
<evidence type="ECO:0000256" key="2">
    <source>
        <dbReference type="ARBA" id="ARBA00023043"/>
    </source>
</evidence>
<feature type="repeat" description="ANK" evidence="3">
    <location>
        <begin position="77"/>
        <end position="109"/>
    </location>
</feature>
<protein>
    <submittedName>
        <fullName evidence="5">Ankyrin repeat domain-containing protein 16 isoform X1</fullName>
    </submittedName>
</protein>
<keyword evidence="2 3" id="KW-0040">ANK repeat</keyword>
<proteinExistence type="predicted"/>
<dbReference type="PROSITE" id="PS50088">
    <property type="entry name" value="ANK_REPEAT"/>
    <property type="match status" value="4"/>
</dbReference>
<organism evidence="4 5">
    <name type="scientific">Aplysia californica</name>
    <name type="common">California sea hare</name>
    <dbReference type="NCBI Taxonomy" id="6500"/>
    <lineage>
        <taxon>Eukaryota</taxon>
        <taxon>Metazoa</taxon>
        <taxon>Spiralia</taxon>
        <taxon>Lophotrochozoa</taxon>
        <taxon>Mollusca</taxon>
        <taxon>Gastropoda</taxon>
        <taxon>Heterobranchia</taxon>
        <taxon>Euthyneura</taxon>
        <taxon>Tectipleura</taxon>
        <taxon>Aplysiida</taxon>
        <taxon>Aplysioidea</taxon>
        <taxon>Aplysiidae</taxon>
        <taxon>Aplysia</taxon>
    </lineage>
</organism>
<name>A0ABM0JMW0_APLCA</name>
<dbReference type="PANTHER" id="PTHR24126:SF14">
    <property type="entry name" value="ANK_REP_REGION DOMAIN-CONTAINING PROTEIN"/>
    <property type="match status" value="1"/>
</dbReference>
<dbReference type="Proteomes" id="UP000694888">
    <property type="component" value="Unplaced"/>
</dbReference>
<dbReference type="GeneID" id="101846422"/>
<sequence length="373" mass="41094">MNMSRRPVNFHTLKTRVTAKDANYFRTLPNPEVVLDFLQCANSKDTLLHIMCRHGCDEVLHYFVKELGADMEVCNKDGKRPIHEAAQFSQEKCLQILLENGAQIDPLKRADWTPLMLACTKQSFTVVSCLLKAGADPLLRNKDGWNSFHIACREGHLDIIQSLNAHSPLVSCTKSNNLRTPLHSSALHGHPEVVRWLLDSCDCDPSVQDSCGVTPLMDALRAGYVDTAKVLMDAFELKVSSLLATEDKMGRQAIHHAAQSGQLAALYFLINECKISPCVQSKFSGETPLHTAAQEGQTEVLTSLLSFGADVNAQDRRGRSALHKASGGQHLECAKTLLLHGALPLTDMGGLTPQQLARKSEVVQIFKEHALLE</sequence>
<dbReference type="SUPFAM" id="SSF48403">
    <property type="entry name" value="Ankyrin repeat"/>
    <property type="match status" value="1"/>
</dbReference>
<feature type="repeat" description="ANK" evidence="3">
    <location>
        <begin position="177"/>
        <end position="199"/>
    </location>
</feature>
<evidence type="ECO:0000256" key="3">
    <source>
        <dbReference type="PROSITE-ProRule" id="PRU00023"/>
    </source>
</evidence>
<keyword evidence="4" id="KW-1185">Reference proteome</keyword>
<dbReference type="PROSITE" id="PS50297">
    <property type="entry name" value="ANK_REP_REGION"/>
    <property type="match status" value="3"/>
</dbReference>
<dbReference type="Gene3D" id="1.25.40.20">
    <property type="entry name" value="Ankyrin repeat-containing domain"/>
    <property type="match status" value="2"/>
</dbReference>
<dbReference type="PRINTS" id="PR01415">
    <property type="entry name" value="ANKYRIN"/>
</dbReference>
<feature type="repeat" description="ANK" evidence="3">
    <location>
        <begin position="110"/>
        <end position="142"/>
    </location>
</feature>
<evidence type="ECO:0000313" key="5">
    <source>
        <dbReference type="RefSeq" id="XP_005097404.1"/>
    </source>
</evidence>
<evidence type="ECO:0000313" key="4">
    <source>
        <dbReference type="Proteomes" id="UP000694888"/>
    </source>
</evidence>
<dbReference type="RefSeq" id="XP_005097404.1">
    <property type="nucleotide sequence ID" value="XM_005097347.3"/>
</dbReference>
<dbReference type="Pfam" id="PF12796">
    <property type="entry name" value="Ank_2"/>
    <property type="match status" value="3"/>
</dbReference>
<reference evidence="5" key="1">
    <citation type="submission" date="2025-08" db="UniProtKB">
        <authorList>
            <consortium name="RefSeq"/>
        </authorList>
    </citation>
    <scope>IDENTIFICATION</scope>
</reference>
<dbReference type="PANTHER" id="PTHR24126">
    <property type="entry name" value="ANKYRIN REPEAT, PH AND SEC7 DOMAIN CONTAINING PROTEIN SECG-RELATED"/>
    <property type="match status" value="1"/>
</dbReference>
<keyword evidence="1" id="KW-0677">Repeat</keyword>
<dbReference type="InterPro" id="IPR036770">
    <property type="entry name" value="Ankyrin_rpt-contain_sf"/>
</dbReference>
<gene>
    <name evidence="5" type="primary">LOC101846422</name>
</gene>
<dbReference type="SMART" id="SM00248">
    <property type="entry name" value="ANK"/>
    <property type="match status" value="9"/>
</dbReference>
<dbReference type="InterPro" id="IPR002110">
    <property type="entry name" value="Ankyrin_rpt"/>
</dbReference>